<evidence type="ECO:0000259" key="5">
    <source>
        <dbReference type="PROSITE" id="PS50931"/>
    </source>
</evidence>
<keyword evidence="7" id="KW-1185">Reference proteome</keyword>
<evidence type="ECO:0000313" key="7">
    <source>
        <dbReference type="Proteomes" id="UP000094023"/>
    </source>
</evidence>
<organism evidence="6 7">
    <name type="scientific">Proteus myxofaciens ATCC 19692</name>
    <dbReference type="NCBI Taxonomy" id="1354337"/>
    <lineage>
        <taxon>Bacteria</taxon>
        <taxon>Pseudomonadati</taxon>
        <taxon>Pseudomonadota</taxon>
        <taxon>Gammaproteobacteria</taxon>
        <taxon>Enterobacterales</taxon>
        <taxon>Morganellaceae</taxon>
        <taxon>Proteus</taxon>
    </lineage>
</organism>
<feature type="domain" description="HTH lysR-type" evidence="5">
    <location>
        <begin position="1"/>
        <end position="59"/>
    </location>
</feature>
<dbReference type="OrthoDB" id="5297026at2"/>
<evidence type="ECO:0000256" key="1">
    <source>
        <dbReference type="ARBA" id="ARBA00009437"/>
    </source>
</evidence>
<evidence type="ECO:0000256" key="3">
    <source>
        <dbReference type="ARBA" id="ARBA00023125"/>
    </source>
</evidence>
<name>A0A198FSL0_9GAMM</name>
<evidence type="ECO:0000256" key="2">
    <source>
        <dbReference type="ARBA" id="ARBA00023015"/>
    </source>
</evidence>
<comment type="similarity">
    <text evidence="1">Belongs to the LysR transcriptional regulatory family.</text>
</comment>
<dbReference type="GO" id="GO:0019344">
    <property type="term" value="P:cysteine biosynthetic process"/>
    <property type="evidence" value="ECO:0007669"/>
    <property type="project" value="TreeGrafter"/>
</dbReference>
<dbReference type="GO" id="GO:0000976">
    <property type="term" value="F:transcription cis-regulatory region binding"/>
    <property type="evidence" value="ECO:0007669"/>
    <property type="project" value="TreeGrafter"/>
</dbReference>
<evidence type="ECO:0000256" key="4">
    <source>
        <dbReference type="ARBA" id="ARBA00023163"/>
    </source>
</evidence>
<dbReference type="InterPro" id="IPR005119">
    <property type="entry name" value="LysR_subst-bd"/>
</dbReference>
<dbReference type="Pfam" id="PF00126">
    <property type="entry name" value="HTH_1"/>
    <property type="match status" value="1"/>
</dbReference>
<dbReference type="PATRIC" id="fig|1354337.4.peg.1820"/>
<dbReference type="Pfam" id="PF03466">
    <property type="entry name" value="LysR_substrate"/>
    <property type="match status" value="1"/>
</dbReference>
<dbReference type="PROSITE" id="PS50931">
    <property type="entry name" value="HTH_LYSR"/>
    <property type="match status" value="1"/>
</dbReference>
<dbReference type="EMBL" id="LXEN01000088">
    <property type="protein sequence ID" value="OAT27863.1"/>
    <property type="molecule type" value="Genomic_DNA"/>
</dbReference>
<dbReference type="InterPro" id="IPR036390">
    <property type="entry name" value="WH_DNA-bd_sf"/>
</dbReference>
<evidence type="ECO:0000313" key="6">
    <source>
        <dbReference type="EMBL" id="OAT27863.1"/>
    </source>
</evidence>
<dbReference type="PRINTS" id="PR00039">
    <property type="entry name" value="HTHLYSR"/>
</dbReference>
<dbReference type="SUPFAM" id="SSF53850">
    <property type="entry name" value="Periplasmic binding protein-like II"/>
    <property type="match status" value="1"/>
</dbReference>
<reference evidence="6 7" key="1">
    <citation type="submission" date="2016-04" db="EMBL/GenBank/DDBJ databases">
        <title>ATOL: Assembling a taxonomically balanced genome-scale reconstruction of the evolutionary history of the Enterobacteriaceae.</title>
        <authorList>
            <person name="Plunkett G.III."/>
            <person name="Neeno-Eckwall E.C."/>
            <person name="Glasner J.D."/>
            <person name="Perna N.T."/>
        </authorList>
    </citation>
    <scope>NUCLEOTIDE SEQUENCE [LARGE SCALE GENOMIC DNA]</scope>
    <source>
        <strain evidence="6 7">ATCC 19692</strain>
    </source>
</reference>
<keyword evidence="2" id="KW-0805">Transcription regulation</keyword>
<dbReference type="AlphaFoldDB" id="A0A198FSL0"/>
<accession>A0A198FSL0</accession>
<dbReference type="SUPFAM" id="SSF46785">
    <property type="entry name" value="Winged helix' DNA-binding domain"/>
    <property type="match status" value="1"/>
</dbReference>
<comment type="caution">
    <text evidence="6">The sequence shown here is derived from an EMBL/GenBank/DDBJ whole genome shotgun (WGS) entry which is preliminary data.</text>
</comment>
<gene>
    <name evidence="6" type="ORF">M983_1764</name>
</gene>
<dbReference type="Gene3D" id="1.10.10.10">
    <property type="entry name" value="Winged helix-like DNA-binding domain superfamily/Winged helix DNA-binding domain"/>
    <property type="match status" value="1"/>
</dbReference>
<dbReference type="PANTHER" id="PTHR30126:SF6">
    <property type="entry name" value="HTH-TYPE TRANSCRIPTIONAL REGULATOR CYSB-RELATED"/>
    <property type="match status" value="1"/>
</dbReference>
<dbReference type="InterPro" id="IPR036388">
    <property type="entry name" value="WH-like_DNA-bd_sf"/>
</dbReference>
<dbReference type="Gene3D" id="3.40.190.10">
    <property type="entry name" value="Periplasmic binding protein-like II"/>
    <property type="match status" value="2"/>
</dbReference>
<keyword evidence="4" id="KW-0804">Transcription</keyword>
<dbReference type="RefSeq" id="WP_066749733.1">
    <property type="nucleotide sequence ID" value="NZ_LXEN01000088.1"/>
</dbReference>
<proteinExistence type="inferred from homology"/>
<dbReference type="Proteomes" id="UP000094023">
    <property type="component" value="Unassembled WGS sequence"/>
</dbReference>
<dbReference type="GO" id="GO:0003700">
    <property type="term" value="F:DNA-binding transcription factor activity"/>
    <property type="evidence" value="ECO:0007669"/>
    <property type="project" value="InterPro"/>
</dbReference>
<protein>
    <submittedName>
        <fullName evidence="6">Cysteine regulon transcriptional regulator</fullName>
    </submittedName>
</protein>
<dbReference type="STRING" id="1354337.M983_1764"/>
<dbReference type="PANTHER" id="PTHR30126">
    <property type="entry name" value="HTH-TYPE TRANSCRIPTIONAL REGULATOR"/>
    <property type="match status" value="1"/>
</dbReference>
<dbReference type="InterPro" id="IPR000847">
    <property type="entry name" value="LysR_HTH_N"/>
</dbReference>
<keyword evidence="3" id="KW-0238">DNA-binding</keyword>
<sequence>MNINQLKSFVEVVKSDFNITNAAEKLYTSQPTISKQLKILEDELNVSLFVRKNNNLLALSPMGKEVHKVACDILGQIDKIKSIVVEEDRDKQVDMHIATTHTQIRYSLPNVIAYFRQYYPNISLHFHQGAPAQLAEMVKNGDVDFAIATESMHLYEDLISLPCYRWTRSVLVPYEHPLAQLPEGEKVTIEQLAQYPLITYVFGFTRGSKLDKVFYKKNLKPKVALTATDTEIIKFYVKQGLGIGVIATVAYDEKDHDKLKCINIDHLVQASYTHICLSKHTHIKDYMYEFISLYAPHIDRNIIQMPDKWEMQWHSKEVYENLPDLCSVKWHNKTDGLT</sequence>